<accession>A0A099JQR6</accession>
<reference evidence="2 4" key="1">
    <citation type="submission" date="2014-08" db="EMBL/GenBank/DDBJ databases">
        <authorList>
            <person name="Sisinthy S."/>
        </authorList>
    </citation>
    <scope>NUCLEOTIDE SEQUENCE [LARGE SCALE GENOMIC DNA]</scope>
    <source>
        <strain evidence="2 4">RuG17</strain>
    </source>
</reference>
<evidence type="ECO:0000313" key="5">
    <source>
        <dbReference type="Proteomes" id="UP000561726"/>
    </source>
</evidence>
<dbReference type="Gene3D" id="3.30.450.20">
    <property type="entry name" value="PAS domain"/>
    <property type="match status" value="1"/>
</dbReference>
<dbReference type="InterPro" id="IPR029016">
    <property type="entry name" value="GAF-like_dom_sf"/>
</dbReference>
<dbReference type="RefSeq" id="WP_035835306.1">
    <property type="nucleotide sequence ID" value="NZ_JACHBQ010000001.1"/>
</dbReference>
<dbReference type="eggNOG" id="COG2199">
    <property type="taxonomic scope" value="Bacteria"/>
</dbReference>
<dbReference type="FunFam" id="3.30.70.270:FF:000001">
    <property type="entry name" value="Diguanylate cyclase domain protein"/>
    <property type="match status" value="1"/>
</dbReference>
<dbReference type="eggNOG" id="COG2205">
    <property type="taxonomic scope" value="Bacteria"/>
</dbReference>
<dbReference type="NCBIfam" id="TIGR00254">
    <property type="entry name" value="GGDEF"/>
    <property type="match status" value="1"/>
</dbReference>
<dbReference type="CDD" id="cd01949">
    <property type="entry name" value="GGDEF"/>
    <property type="match status" value="1"/>
</dbReference>
<dbReference type="InterPro" id="IPR000160">
    <property type="entry name" value="GGDEF_dom"/>
</dbReference>
<dbReference type="InterPro" id="IPR035965">
    <property type="entry name" value="PAS-like_dom_sf"/>
</dbReference>
<proteinExistence type="predicted"/>
<evidence type="ECO:0000259" key="1">
    <source>
        <dbReference type="PROSITE" id="PS50887"/>
    </source>
</evidence>
<keyword evidence="4" id="KW-1185">Reference proteome</keyword>
<dbReference type="InterPro" id="IPR029787">
    <property type="entry name" value="Nucleotide_cyclase"/>
</dbReference>
<dbReference type="PANTHER" id="PTHR46663:SF2">
    <property type="entry name" value="GGDEF DOMAIN-CONTAINING PROTEIN"/>
    <property type="match status" value="1"/>
</dbReference>
<keyword evidence="3" id="KW-0808">Transferase</keyword>
<dbReference type="InterPro" id="IPR000014">
    <property type="entry name" value="PAS"/>
</dbReference>
<dbReference type="OrthoDB" id="23692at2"/>
<dbReference type="InterPro" id="IPR043128">
    <property type="entry name" value="Rev_trsase/Diguanyl_cyclase"/>
</dbReference>
<name>A0A099JQR6_9MICO</name>
<dbReference type="Proteomes" id="UP000561726">
    <property type="component" value="Unassembled WGS sequence"/>
</dbReference>
<sequence>MTGILEDLYEHAPCGYLTTSPDGLVTKANATFLEWTGFSLVDLVGHSFDRLLSPGSQIFYETRYLPILRLSGSVHEVALTLRCADGRSLPVLINATTKFEDDGTPLFVRTALFDATERHDLERQLVSARRVAEASEARVRVLQDASVAFSPCTTAEALAHALAESARTAFRAAGAAVMLTDEAGTLNVVAGTDLLDQVMPAFAPRPWIHTARSGSMVTISSLTEAAQLYPGLEETLRAVRLEAISLVPLQAGPLILGVLICFYGRKRAFDGPSRELHEALARQATQVLERVRLQDELRQLALYDQLTGLANRKLLNYTLEIALASAERRGSTMGLIFFDLDGFKAVNDHLGHVAGDTVLREIAQRLRTTVRAVDTIARFGGDEFVVVCETVDQDAALGLAQRIRSAVSRPLAEAASPYPVTASVGLVVYQPTEGAKLTATELLRLADSAMYESKRTGKDRVTTVEV</sequence>
<dbReference type="EC" id="2.7.11.1" evidence="3"/>
<evidence type="ECO:0000313" key="3">
    <source>
        <dbReference type="EMBL" id="MBB5640267.1"/>
    </source>
</evidence>
<comment type="caution">
    <text evidence="2">The sequence shown here is derived from an EMBL/GenBank/DDBJ whole genome shotgun (WGS) entry which is preliminary data.</text>
</comment>
<reference evidence="3 5" key="2">
    <citation type="submission" date="2020-08" db="EMBL/GenBank/DDBJ databases">
        <title>Sequencing the genomes of 1000 actinobacteria strains.</title>
        <authorList>
            <person name="Klenk H.-P."/>
        </authorList>
    </citation>
    <scope>NUCLEOTIDE SEQUENCE [LARGE SCALE GENOMIC DNA]</scope>
    <source>
        <strain evidence="3 5">DSM 21065</strain>
    </source>
</reference>
<evidence type="ECO:0000313" key="2">
    <source>
        <dbReference type="EMBL" id="KGJ79778.1"/>
    </source>
</evidence>
<dbReference type="InterPro" id="IPR052163">
    <property type="entry name" value="DGC-Regulatory_Protein"/>
</dbReference>
<dbReference type="Proteomes" id="UP000029864">
    <property type="component" value="Unassembled WGS sequence"/>
</dbReference>
<protein>
    <submittedName>
        <fullName evidence="3">Serine/threonine-protein kinase RsbW</fullName>
        <ecNumber evidence="3">2.7.11.1</ecNumber>
    </submittedName>
</protein>
<dbReference type="SUPFAM" id="SSF55785">
    <property type="entry name" value="PYP-like sensor domain (PAS domain)"/>
    <property type="match status" value="1"/>
</dbReference>
<dbReference type="EMBL" id="JACHBQ010000001">
    <property type="protein sequence ID" value="MBB5640267.1"/>
    <property type="molecule type" value="Genomic_DNA"/>
</dbReference>
<dbReference type="SMART" id="SM00091">
    <property type="entry name" value="PAS"/>
    <property type="match status" value="1"/>
</dbReference>
<dbReference type="Pfam" id="PF13426">
    <property type="entry name" value="PAS_9"/>
    <property type="match status" value="1"/>
</dbReference>
<dbReference type="Gene3D" id="3.30.70.270">
    <property type="match status" value="1"/>
</dbReference>
<dbReference type="PANTHER" id="PTHR46663">
    <property type="entry name" value="DIGUANYLATE CYCLASE DGCT-RELATED"/>
    <property type="match status" value="1"/>
</dbReference>
<dbReference type="InterPro" id="IPR003018">
    <property type="entry name" value="GAF"/>
</dbReference>
<dbReference type="SUPFAM" id="SSF55073">
    <property type="entry name" value="Nucleotide cyclase"/>
    <property type="match status" value="1"/>
</dbReference>
<dbReference type="SMART" id="SM00267">
    <property type="entry name" value="GGDEF"/>
    <property type="match status" value="1"/>
</dbReference>
<dbReference type="AlphaFoldDB" id="A0A099JQR6"/>
<keyword evidence="3" id="KW-0418">Kinase</keyword>
<dbReference type="EMBL" id="JPXF01000009">
    <property type="protein sequence ID" value="KGJ79778.1"/>
    <property type="molecule type" value="Genomic_DNA"/>
</dbReference>
<gene>
    <name evidence="3" type="ORF">BJ997_000815</name>
    <name evidence="2" type="ORF">GY21_03735</name>
</gene>
<dbReference type="GO" id="GO:0004674">
    <property type="term" value="F:protein serine/threonine kinase activity"/>
    <property type="evidence" value="ECO:0007669"/>
    <property type="project" value="UniProtKB-EC"/>
</dbReference>
<dbReference type="SUPFAM" id="SSF55781">
    <property type="entry name" value="GAF domain-like"/>
    <property type="match status" value="1"/>
</dbReference>
<dbReference type="Gene3D" id="3.30.450.40">
    <property type="match status" value="1"/>
</dbReference>
<dbReference type="STRING" id="1001240.GY21_03735"/>
<dbReference type="PROSITE" id="PS50887">
    <property type="entry name" value="GGDEF"/>
    <property type="match status" value="1"/>
</dbReference>
<dbReference type="CDD" id="cd00130">
    <property type="entry name" value="PAS"/>
    <property type="match status" value="1"/>
</dbReference>
<dbReference type="Pfam" id="PF13185">
    <property type="entry name" value="GAF_2"/>
    <property type="match status" value="1"/>
</dbReference>
<dbReference type="NCBIfam" id="TIGR00229">
    <property type="entry name" value="sensory_box"/>
    <property type="match status" value="1"/>
</dbReference>
<feature type="domain" description="GGDEF" evidence="1">
    <location>
        <begin position="331"/>
        <end position="466"/>
    </location>
</feature>
<dbReference type="Pfam" id="PF00990">
    <property type="entry name" value="GGDEF"/>
    <property type="match status" value="1"/>
</dbReference>
<evidence type="ECO:0000313" key="4">
    <source>
        <dbReference type="Proteomes" id="UP000029864"/>
    </source>
</evidence>
<organism evidence="2 4">
    <name type="scientific">Cryobacterium roopkundense</name>
    <dbReference type="NCBI Taxonomy" id="1001240"/>
    <lineage>
        <taxon>Bacteria</taxon>
        <taxon>Bacillati</taxon>
        <taxon>Actinomycetota</taxon>
        <taxon>Actinomycetes</taxon>
        <taxon>Micrococcales</taxon>
        <taxon>Microbacteriaceae</taxon>
        <taxon>Cryobacterium</taxon>
    </lineage>
</organism>